<evidence type="ECO:0000256" key="2">
    <source>
        <dbReference type="ARBA" id="ARBA00022884"/>
    </source>
</evidence>
<keyword evidence="1 5" id="KW-0699">rRNA-binding</keyword>
<evidence type="ECO:0000256" key="6">
    <source>
        <dbReference type="SAM" id="MobiDB-lite"/>
    </source>
</evidence>
<dbReference type="AlphaFoldDB" id="A0A0G0H1R9"/>
<dbReference type="Pfam" id="PF01386">
    <property type="entry name" value="Ribosomal_L25p"/>
    <property type="match status" value="1"/>
</dbReference>
<reference evidence="9 10" key="1">
    <citation type="journal article" date="2015" name="Nature">
        <title>rRNA introns, odd ribosomes, and small enigmatic genomes across a large radiation of phyla.</title>
        <authorList>
            <person name="Brown C.T."/>
            <person name="Hug L.A."/>
            <person name="Thomas B.C."/>
            <person name="Sharon I."/>
            <person name="Castelle C.J."/>
            <person name="Singh A."/>
            <person name="Wilkins M.J."/>
            <person name="Williams K.H."/>
            <person name="Banfield J.F."/>
        </authorList>
    </citation>
    <scope>NUCLEOTIDE SEQUENCE [LARGE SCALE GENOMIC DNA]</scope>
</reference>
<dbReference type="STRING" id="1618545.US53_C0064G0002"/>
<name>A0A0G0H1R9_9BACT</name>
<dbReference type="HAMAP" id="MF_01334">
    <property type="entry name" value="Ribosomal_bL25_CTC"/>
    <property type="match status" value="1"/>
</dbReference>
<evidence type="ECO:0000313" key="9">
    <source>
        <dbReference type="EMBL" id="KKQ36097.1"/>
    </source>
</evidence>
<dbReference type="Proteomes" id="UP000034591">
    <property type="component" value="Unassembled WGS sequence"/>
</dbReference>
<feature type="compositionally biased region" description="Acidic residues" evidence="6">
    <location>
        <begin position="198"/>
        <end position="213"/>
    </location>
</feature>
<dbReference type="CDD" id="cd00495">
    <property type="entry name" value="Ribosomal_L25_TL5_CTC"/>
    <property type="match status" value="1"/>
</dbReference>
<feature type="region of interest" description="Disordered" evidence="6">
    <location>
        <begin position="184"/>
        <end position="220"/>
    </location>
</feature>
<keyword evidence="3 5" id="KW-0689">Ribosomal protein</keyword>
<dbReference type="GO" id="GO:0006412">
    <property type="term" value="P:translation"/>
    <property type="evidence" value="ECO:0007669"/>
    <property type="project" value="UniProtKB-UniRule"/>
</dbReference>
<keyword evidence="4 5" id="KW-0687">Ribonucleoprotein</keyword>
<comment type="similarity">
    <text evidence="5">Belongs to the bacterial ribosomal protein bL25 family. CTC subfamily.</text>
</comment>
<dbReference type="GO" id="GO:0003735">
    <property type="term" value="F:structural constituent of ribosome"/>
    <property type="evidence" value="ECO:0007669"/>
    <property type="project" value="InterPro"/>
</dbReference>
<dbReference type="SUPFAM" id="SSF50715">
    <property type="entry name" value="Ribosomal protein L25-like"/>
    <property type="match status" value="1"/>
</dbReference>
<dbReference type="InterPro" id="IPR001021">
    <property type="entry name" value="Ribosomal_bL25_long"/>
</dbReference>
<sequence>MAKLVLEAQERKETGRKVKRLRKQGILPANIYGNKVKSLAISVSLDDFKKIFKEAGETNVIELKVGKDTRPVLIHNLQVDPVSDIPIHADLLQVDLKVKVTAKIPVVLVGESPAEKQGLGIVVQYIDEVEVEALPMDLPEKFELDATKLENIDGQYQVKDLVYEKSKITVSDDPENVIAKIEESKKEEEIVEEKPTEEVGEEITTEEKVEDEESSSKEQS</sequence>
<dbReference type="InterPro" id="IPR011035">
    <property type="entry name" value="Ribosomal_bL25/Gln-tRNA_synth"/>
</dbReference>
<dbReference type="GO" id="GO:0022625">
    <property type="term" value="C:cytosolic large ribosomal subunit"/>
    <property type="evidence" value="ECO:0007669"/>
    <property type="project" value="TreeGrafter"/>
</dbReference>
<dbReference type="PANTHER" id="PTHR33284:SF1">
    <property type="entry name" value="RIBOSOMAL PROTEIN L25_GLN-TRNA SYNTHETASE, ANTI-CODON-BINDING DOMAIN-CONTAINING PROTEIN"/>
    <property type="match status" value="1"/>
</dbReference>
<accession>A0A0G0H1R9</accession>
<dbReference type="Pfam" id="PF14693">
    <property type="entry name" value="Ribosomal_TL5_C"/>
    <property type="match status" value="1"/>
</dbReference>
<evidence type="ECO:0000256" key="1">
    <source>
        <dbReference type="ARBA" id="ARBA00022730"/>
    </source>
</evidence>
<protein>
    <recommendedName>
        <fullName evidence="5">Large ribosomal subunit protein bL25</fullName>
    </recommendedName>
    <alternativeName>
        <fullName evidence="5">General stress protein CTC</fullName>
    </alternativeName>
</protein>
<gene>
    <name evidence="5" type="primary">rplY</name>
    <name evidence="5" type="synonym">ctc</name>
    <name evidence="9" type="ORF">US53_C0064G0002</name>
</gene>
<proteinExistence type="inferred from homology"/>
<evidence type="ECO:0000259" key="7">
    <source>
        <dbReference type="Pfam" id="PF01386"/>
    </source>
</evidence>
<feature type="domain" description="Large ribosomal subunit protein bL25 L25" evidence="7">
    <location>
        <begin position="6"/>
        <end position="91"/>
    </location>
</feature>
<evidence type="ECO:0000313" key="10">
    <source>
        <dbReference type="Proteomes" id="UP000034591"/>
    </source>
</evidence>
<dbReference type="EMBL" id="LBTI01000064">
    <property type="protein sequence ID" value="KKQ36097.1"/>
    <property type="molecule type" value="Genomic_DNA"/>
</dbReference>
<keyword evidence="2 5" id="KW-0694">RNA-binding</keyword>
<evidence type="ECO:0000256" key="5">
    <source>
        <dbReference type="HAMAP-Rule" id="MF_01334"/>
    </source>
</evidence>
<organism evidence="9 10">
    <name type="scientific">Candidatus Woesebacteria bacterium GW2011_GWA1_37_7</name>
    <dbReference type="NCBI Taxonomy" id="1618545"/>
    <lineage>
        <taxon>Bacteria</taxon>
        <taxon>Candidatus Woeseibacteriota</taxon>
    </lineage>
</organism>
<comment type="function">
    <text evidence="5">This is one of the proteins that binds to the 5S RNA in the ribosome where it forms part of the central protuberance.</text>
</comment>
<dbReference type="Gene3D" id="2.170.120.20">
    <property type="entry name" value="Ribosomal protein L25, beta domain"/>
    <property type="match status" value="1"/>
</dbReference>
<feature type="domain" description="Large ribosomal subunit protein bL25 beta" evidence="8">
    <location>
        <begin position="99"/>
        <end position="184"/>
    </location>
</feature>
<dbReference type="InterPro" id="IPR020056">
    <property type="entry name" value="Rbsml_bL25/Gln-tRNA_synth_N"/>
</dbReference>
<comment type="caution">
    <text evidence="9">The sequence shown here is derived from an EMBL/GenBank/DDBJ whole genome shotgun (WGS) entry which is preliminary data.</text>
</comment>
<dbReference type="InterPro" id="IPR037121">
    <property type="entry name" value="Ribosomal_bL25_C"/>
</dbReference>
<evidence type="ECO:0000256" key="4">
    <source>
        <dbReference type="ARBA" id="ARBA00023274"/>
    </source>
</evidence>
<dbReference type="InterPro" id="IPR020930">
    <property type="entry name" value="Ribosomal_uL5_bac-type"/>
</dbReference>
<dbReference type="NCBIfam" id="TIGR00731">
    <property type="entry name" value="bL25_bact_ctc"/>
    <property type="match status" value="1"/>
</dbReference>
<comment type="subunit">
    <text evidence="5">Part of the 50S ribosomal subunit; part of the 5S rRNA/L5/L18/L25 subcomplex. Contacts the 5S rRNA. Binds to the 5S rRNA independently of L5 and L18.</text>
</comment>
<dbReference type="Gene3D" id="2.40.240.10">
    <property type="entry name" value="Ribosomal Protein L25, Chain P"/>
    <property type="match status" value="1"/>
</dbReference>
<feature type="compositionally biased region" description="Basic and acidic residues" evidence="6">
    <location>
        <begin position="184"/>
        <end position="197"/>
    </location>
</feature>
<dbReference type="InterPro" id="IPR029751">
    <property type="entry name" value="Ribosomal_L25_dom"/>
</dbReference>
<evidence type="ECO:0000259" key="8">
    <source>
        <dbReference type="Pfam" id="PF14693"/>
    </source>
</evidence>
<dbReference type="GO" id="GO:0008097">
    <property type="term" value="F:5S rRNA binding"/>
    <property type="evidence" value="ECO:0007669"/>
    <property type="project" value="InterPro"/>
</dbReference>
<dbReference type="InterPro" id="IPR020057">
    <property type="entry name" value="Ribosomal_bL25_b-dom"/>
</dbReference>
<dbReference type="PANTHER" id="PTHR33284">
    <property type="entry name" value="RIBOSOMAL PROTEIN L25/GLN-TRNA SYNTHETASE, ANTI-CODON-BINDING DOMAIN-CONTAINING PROTEIN"/>
    <property type="match status" value="1"/>
</dbReference>
<evidence type="ECO:0000256" key="3">
    <source>
        <dbReference type="ARBA" id="ARBA00022980"/>
    </source>
</evidence>